<dbReference type="SMART" id="SM00710">
    <property type="entry name" value="PbH1"/>
    <property type="match status" value="5"/>
</dbReference>
<evidence type="ECO:0000313" key="4">
    <source>
        <dbReference type="Proteomes" id="UP000739538"/>
    </source>
</evidence>
<accession>A0A956NFD1</accession>
<protein>
    <submittedName>
        <fullName evidence="3">Right-handed parallel beta-helix repeat-containing protein</fullName>
    </submittedName>
</protein>
<dbReference type="InterPro" id="IPR051550">
    <property type="entry name" value="SCF-Subunits/Alg-Epimerases"/>
</dbReference>
<comment type="caution">
    <text evidence="3">The sequence shown here is derived from an EMBL/GenBank/DDBJ whole genome shotgun (WGS) entry which is preliminary data.</text>
</comment>
<dbReference type="InterPro" id="IPR011050">
    <property type="entry name" value="Pectin_lyase_fold/virulence"/>
</dbReference>
<dbReference type="InterPro" id="IPR006626">
    <property type="entry name" value="PbH1"/>
</dbReference>
<dbReference type="EMBL" id="JAGQHS010000125">
    <property type="protein sequence ID" value="MCA9757856.1"/>
    <property type="molecule type" value="Genomic_DNA"/>
</dbReference>
<reference evidence="3" key="2">
    <citation type="journal article" date="2021" name="Microbiome">
        <title>Successional dynamics and alternative stable states in a saline activated sludge microbial community over 9 years.</title>
        <authorList>
            <person name="Wang Y."/>
            <person name="Ye J."/>
            <person name="Ju F."/>
            <person name="Liu L."/>
            <person name="Boyd J.A."/>
            <person name="Deng Y."/>
            <person name="Parks D.H."/>
            <person name="Jiang X."/>
            <person name="Yin X."/>
            <person name="Woodcroft B.J."/>
            <person name="Tyson G.W."/>
            <person name="Hugenholtz P."/>
            <person name="Polz M.F."/>
            <person name="Zhang T."/>
        </authorList>
    </citation>
    <scope>NUCLEOTIDE SEQUENCE</scope>
    <source>
        <strain evidence="3">HKST-UBA02</strain>
    </source>
</reference>
<dbReference type="Proteomes" id="UP000739538">
    <property type="component" value="Unassembled WGS sequence"/>
</dbReference>
<dbReference type="InterPro" id="IPR012334">
    <property type="entry name" value="Pectin_lyas_fold"/>
</dbReference>
<evidence type="ECO:0000256" key="1">
    <source>
        <dbReference type="ARBA" id="ARBA00022737"/>
    </source>
</evidence>
<organism evidence="3 4">
    <name type="scientific">Eiseniibacteriota bacterium</name>
    <dbReference type="NCBI Taxonomy" id="2212470"/>
    <lineage>
        <taxon>Bacteria</taxon>
        <taxon>Candidatus Eiseniibacteriota</taxon>
    </lineage>
</organism>
<dbReference type="PANTHER" id="PTHR22990:SF15">
    <property type="entry name" value="F-BOX ONLY PROTEIN 10"/>
    <property type="match status" value="1"/>
</dbReference>
<sequence length="461" mass="46495">MRRPFDFRSSFFSSLGLLLVSAGSGIGATLLVPAEYPTIQAGIDAAVDGDVVLVAPGTYRGDGNRDIRFHGKDLRVLGEGGASVTIIDPEQTNRGFTLEGSDEPISASIEGFTIRNGRSRWLPVGSWDGGGILIYDSRASIRNCIIEDCESEIAGGGVYVRTDGPVTIEGCTIRGNIAHADPDVSGRGGGLAVQGPVTVVDCTIEDNVAVTSVLSGGPRGGGVLATGGASIERCHIAGNEAIGWDSLAGQGGGVAGSDFTVRSSYIQGNSADLGGGISSSGSLCRAESCVITGNFAVQGGGLVASSGVLEVLTSTVTSNRVDTSSFEETPRGGGLAALSGAQVLLDATILWGNCAPTGDSGAFVESGGSLGLACCAWELALLEGAGDVSTDEESFDADPLFCLPLDCGAAPSADGDYSLHADSPCLPGGNGCGVRIGAETEGCGATPVREASWGGIKAMFR</sequence>
<proteinExistence type="predicted"/>
<reference evidence="3" key="1">
    <citation type="submission" date="2020-04" db="EMBL/GenBank/DDBJ databases">
        <authorList>
            <person name="Zhang T."/>
        </authorList>
    </citation>
    <scope>NUCLEOTIDE SEQUENCE</scope>
    <source>
        <strain evidence="3">HKST-UBA02</strain>
    </source>
</reference>
<feature type="domain" description="Right handed beta helix" evidence="2">
    <location>
        <begin position="131"/>
        <end position="308"/>
    </location>
</feature>
<evidence type="ECO:0000259" key="2">
    <source>
        <dbReference type="Pfam" id="PF13229"/>
    </source>
</evidence>
<dbReference type="Pfam" id="PF13229">
    <property type="entry name" value="Beta_helix"/>
    <property type="match status" value="1"/>
</dbReference>
<dbReference type="SUPFAM" id="SSF51126">
    <property type="entry name" value="Pectin lyase-like"/>
    <property type="match status" value="1"/>
</dbReference>
<keyword evidence="1" id="KW-0677">Repeat</keyword>
<dbReference type="PANTHER" id="PTHR22990">
    <property type="entry name" value="F-BOX ONLY PROTEIN"/>
    <property type="match status" value="1"/>
</dbReference>
<dbReference type="AlphaFoldDB" id="A0A956NFD1"/>
<evidence type="ECO:0000313" key="3">
    <source>
        <dbReference type="EMBL" id="MCA9757856.1"/>
    </source>
</evidence>
<dbReference type="GO" id="GO:0006511">
    <property type="term" value="P:ubiquitin-dependent protein catabolic process"/>
    <property type="evidence" value="ECO:0007669"/>
    <property type="project" value="TreeGrafter"/>
</dbReference>
<dbReference type="Gene3D" id="2.160.20.10">
    <property type="entry name" value="Single-stranded right-handed beta-helix, Pectin lyase-like"/>
    <property type="match status" value="1"/>
</dbReference>
<dbReference type="InterPro" id="IPR039448">
    <property type="entry name" value="Beta_helix"/>
</dbReference>
<name>A0A956NFD1_UNCEI</name>
<gene>
    <name evidence="3" type="ORF">KDA27_18840</name>
</gene>